<protein>
    <submittedName>
        <fullName evidence="2">Uncharacterized protein</fullName>
    </submittedName>
</protein>
<proteinExistence type="predicted"/>
<dbReference type="Proteomes" id="UP001497516">
    <property type="component" value="Chromosome 8"/>
</dbReference>
<reference evidence="2 3" key="1">
    <citation type="submission" date="2024-04" db="EMBL/GenBank/DDBJ databases">
        <authorList>
            <person name="Fracassetti M."/>
        </authorList>
    </citation>
    <scope>NUCLEOTIDE SEQUENCE [LARGE SCALE GENOMIC DNA]</scope>
</reference>
<dbReference type="AlphaFoldDB" id="A0AAV2GDA9"/>
<sequence length="74" mass="8509">MAETQGAAVTDNGAQRSSSSNDKNWQWGYCRRCRRRKPSSTVKPRQASLKLMMAGTGRRFWTGEQELRRTRAVF</sequence>
<evidence type="ECO:0000256" key="1">
    <source>
        <dbReference type="SAM" id="MobiDB-lite"/>
    </source>
</evidence>
<feature type="region of interest" description="Disordered" evidence="1">
    <location>
        <begin position="1"/>
        <end position="25"/>
    </location>
</feature>
<feature type="compositionally biased region" description="Polar residues" evidence="1">
    <location>
        <begin position="12"/>
        <end position="24"/>
    </location>
</feature>
<evidence type="ECO:0000313" key="3">
    <source>
        <dbReference type="Proteomes" id="UP001497516"/>
    </source>
</evidence>
<evidence type="ECO:0000313" key="2">
    <source>
        <dbReference type="EMBL" id="CAL1408693.1"/>
    </source>
</evidence>
<keyword evidence="3" id="KW-1185">Reference proteome</keyword>
<organism evidence="2 3">
    <name type="scientific">Linum trigynum</name>
    <dbReference type="NCBI Taxonomy" id="586398"/>
    <lineage>
        <taxon>Eukaryota</taxon>
        <taxon>Viridiplantae</taxon>
        <taxon>Streptophyta</taxon>
        <taxon>Embryophyta</taxon>
        <taxon>Tracheophyta</taxon>
        <taxon>Spermatophyta</taxon>
        <taxon>Magnoliopsida</taxon>
        <taxon>eudicotyledons</taxon>
        <taxon>Gunneridae</taxon>
        <taxon>Pentapetalae</taxon>
        <taxon>rosids</taxon>
        <taxon>fabids</taxon>
        <taxon>Malpighiales</taxon>
        <taxon>Linaceae</taxon>
        <taxon>Linum</taxon>
    </lineage>
</organism>
<gene>
    <name evidence="2" type="ORF">LTRI10_LOCUS48269</name>
</gene>
<accession>A0AAV2GDA9</accession>
<name>A0AAV2GDA9_9ROSI</name>
<dbReference type="EMBL" id="OZ034821">
    <property type="protein sequence ID" value="CAL1408693.1"/>
    <property type="molecule type" value="Genomic_DNA"/>
</dbReference>